<evidence type="ECO:0000313" key="3">
    <source>
        <dbReference type="Proteomes" id="UP000182085"/>
    </source>
</evidence>
<evidence type="ECO:0008006" key="4">
    <source>
        <dbReference type="Google" id="ProtNLM"/>
    </source>
</evidence>
<dbReference type="Gene3D" id="2.60.40.1080">
    <property type="match status" value="1"/>
</dbReference>
<gene>
    <name evidence="2" type="ORF">SAMN04490209_1632</name>
</gene>
<organism evidence="2 3">
    <name type="scientific">Pseudomonas rhodesiae</name>
    <dbReference type="NCBI Taxonomy" id="76760"/>
    <lineage>
        <taxon>Bacteria</taxon>
        <taxon>Pseudomonadati</taxon>
        <taxon>Pseudomonadota</taxon>
        <taxon>Gammaproteobacteria</taxon>
        <taxon>Pseudomonadales</taxon>
        <taxon>Pseudomonadaceae</taxon>
        <taxon>Pseudomonas</taxon>
    </lineage>
</organism>
<protein>
    <recommendedName>
        <fullName evidence="4">Ig-like domain-containing protein</fullName>
    </recommendedName>
</protein>
<sequence>MSDTPLDPENDSISGGLPAASLPVPYQSPSLERPEPRRIEDLDHPYSAFPWVDLQLAAHPENAAYGLGIRHVRPYALFVFENWQNLNFLDYFAFYLEDLTFPVAEDYVWSSANPQQYLAIPFEFIPEGEVSSYGRVIRIGSGNESTSPVRTLLIKTDRPGGVDKDPGIPWHTGLVMRVEGFPEGSNIGAGDVVGGLWCLIDLYEHIRQNDVIELSWDGEFVQHTVSPAEAAGSGPIRVFVPKSIIDKGGQLGKVTLRFRVHDVVENFSGVKYQYSKPYFLDAELDPSLLEPPIFLVDGEELESRQIDFDTQSGSTFEVIALTDKQFPSPLPRHQIIVTLLGMLEDGTTQTIVLQPVTDKNLGFTFVPVDASIIAQWVGGSFRVSFEWQTAAGVSLGQSGSTTITVVGTKVLMPAPDVSPIELGLIPAGEDITVTLPFYEPHDPGWLETLFITHVPSGGGNAIVYRQNQLAGAQGGTYTVRAAELEQFNGLGHIDIYYETNDGVVHILGGNALTTRRSLMLGAQIGERVADMPAPRLQGAVGNNVNPADVTGSDVLVTFTYLDTQPGDKLHWSCIGSGLGGSANGTLDINGATAGRELPYPVTRDILDKNNNGSLRISYSLERQGPPRVELRSEALNLTVGVGVQLERPVVGGASLFPDQLNPLAVVDGTYVLVKFRPMLATDQIRVDWISADGTGSVAVSAHGNPSTHEVEVPIPSEVIAKGIREGGNRISVQYHFTRGSFPYESDVLDLELLPLTGLPTPTIDGVGDKVLLVLAELNDTARTRIPVWSFIAPNQRMWMIYTGIFADGSIYKEHTYTANLVTANGVTHGIFPPTPVGKLRLLKDGSRLTIEFWVTLSESYDINSAVLFGVREHTVQALASTLPAPAFDNRPGATLTIYPLDYEHTASVTVKYDGMNGEHVIRLKWLFPDGSEADIPAKNGLAGGRVDFAISQQILAASVGKTIELMYIAMINGSPVDSFEQRLTVQTIRESDLPRVLINAKANGDTLDLNTFTGNATAALAKWRLSITGQRVWITCSAPGVTPLEVLSAYDINSLEANNGLANKTVLRTWLAALPNNQEITVSCAVTFDGSTDRSTAVDLPSTTYRVLTAIGELRLPNLVQASGIGASQTLAPLSALNGGTVEVSYDGMLTTDIIKVTMVGNGAAGSPNIPEKNGSVSGTVPFPIPAHAIGVNIGRTNQTFTLQYKVTRNGSPKDSGVVTVTVTPIPVGNMPRPLINNTPAGATLDLNTFVGNAMATLAKWPFSAAGQRVWLICSSANVGDLYVLNGEPISQSEATNGLANKPVLRTWLESVPNGQQIELKAQVTLDGSQTPGRETPFQSTTYKVSQAFQIDRSDMDLKGFAIIAFNWPRNGQDYPGNAATRVPTGGQPPYTYVSRNSAIAQVTSTGKVTGYSNGVTTIDVRDNAGHWLSYNVYVSNVWAVREYPHAISSADAYNWRRSLPGAIGLDWPNGLEHMQKVYGPSSQFPVPYDAFYWVCIDNGVYCFTLVDAAWDTRLPTQIRCLGVNYRAPAWCLQPT</sequence>
<evidence type="ECO:0000313" key="2">
    <source>
        <dbReference type="EMBL" id="SDU99641.1"/>
    </source>
</evidence>
<keyword evidence="3" id="KW-1185">Reference proteome</keyword>
<proteinExistence type="predicted"/>
<evidence type="ECO:0000256" key="1">
    <source>
        <dbReference type="SAM" id="MobiDB-lite"/>
    </source>
</evidence>
<accession>A0AAE8HBS9</accession>
<dbReference type="SUPFAM" id="SSF49373">
    <property type="entry name" value="Invasin/intimin cell-adhesion fragments"/>
    <property type="match status" value="1"/>
</dbReference>
<feature type="region of interest" description="Disordered" evidence="1">
    <location>
        <begin position="1"/>
        <end position="34"/>
    </location>
</feature>
<reference evidence="2 3" key="1">
    <citation type="submission" date="2016-10" db="EMBL/GenBank/DDBJ databases">
        <authorList>
            <person name="Varghese N."/>
            <person name="Submissions S."/>
        </authorList>
    </citation>
    <scope>NUCLEOTIDE SEQUENCE [LARGE SCALE GENOMIC DNA]</scope>
    <source>
        <strain evidence="2 3">BS2777</strain>
    </source>
</reference>
<dbReference type="Proteomes" id="UP000182085">
    <property type="component" value="Chromosome I"/>
</dbReference>
<name>A0AAE8HBS9_9PSED</name>
<dbReference type="RefSeq" id="WP_083377856.1">
    <property type="nucleotide sequence ID" value="NZ_BAAAEG010000001.1"/>
</dbReference>
<feature type="compositionally biased region" description="Acidic residues" evidence="1">
    <location>
        <begin position="1"/>
        <end position="10"/>
    </location>
</feature>
<dbReference type="InterPro" id="IPR008964">
    <property type="entry name" value="Invasin/intimin_cell_adhesion"/>
</dbReference>
<dbReference type="EMBL" id="LT629801">
    <property type="protein sequence ID" value="SDU99641.1"/>
    <property type="molecule type" value="Genomic_DNA"/>
</dbReference>